<dbReference type="Gene3D" id="3.40.720.10">
    <property type="entry name" value="Alkaline Phosphatase, subunit A"/>
    <property type="match status" value="1"/>
</dbReference>
<sequence length="518" mass="56489">MKLGNVLKTSIPMALAGLVGCSEKVPERPNVVVIYADDIGYGDVGCYGATAVKTPHVDQLAAQGLRFTNAYACAATCTPSRYGMLTGQYPFRRNDTGIARGDAPMIIRKEQYTVGSLMQDAGYNTAMVGKWHLGLGEGGFNNQDWNGFITPNPNDIGFGYTYFMAATADRVPCVYIQDGHVVNLDPNDPIEVSYTTPFEGEPLGRTHPELLKMHPSHGHDMAIVNGISRIGYMRGGKSALWTDENFADSITSKAVEFIERNDPKVTGKPFFLYFGTNDVHVPRVPNPRFVGATDMGPRGDAIAEFDWSVGEILNTLKRLGLDENTMVILSSDNGPVVDDGYQDQAVERLGDHKPTGPLRGGKYSAFEAGTRLPFIIRWPEKIKPGISDAAVSQIDLMGVLAGLTNQPIPDNAGPDSFYELESWLGQNQDGREYVMQQAGTLSIVEGDWKYIVPSKGARYSASVDIETGNDTVPQLYNLKADLGETNNLAAANPEIIKRLSEKLNGVKENTLTRPKVIQ</sequence>
<dbReference type="OrthoDB" id="9765065at2"/>
<organism evidence="4 5">
    <name type="scientific">Sunxiuqinia elliptica</name>
    <dbReference type="NCBI Taxonomy" id="655355"/>
    <lineage>
        <taxon>Bacteria</taxon>
        <taxon>Pseudomonadati</taxon>
        <taxon>Bacteroidota</taxon>
        <taxon>Bacteroidia</taxon>
        <taxon>Marinilabiliales</taxon>
        <taxon>Prolixibacteraceae</taxon>
        <taxon>Sunxiuqinia</taxon>
    </lineage>
</organism>
<dbReference type="InterPro" id="IPR052701">
    <property type="entry name" value="GAG_Ulvan_Degrading_Sulfatases"/>
</dbReference>
<evidence type="ECO:0000313" key="4">
    <source>
        <dbReference type="EMBL" id="TDO05549.1"/>
    </source>
</evidence>
<proteinExistence type="inferred from homology"/>
<dbReference type="RefSeq" id="WP_133463586.1">
    <property type="nucleotide sequence ID" value="NZ_SNWI01000001.1"/>
</dbReference>
<comment type="similarity">
    <text evidence="1">Belongs to the sulfatase family.</text>
</comment>
<dbReference type="PROSITE" id="PS00149">
    <property type="entry name" value="SULFATASE_2"/>
    <property type="match status" value="1"/>
</dbReference>
<keyword evidence="2" id="KW-0378">Hydrolase</keyword>
<evidence type="ECO:0000256" key="1">
    <source>
        <dbReference type="ARBA" id="ARBA00008779"/>
    </source>
</evidence>
<name>A0A4V3BZ84_9BACT</name>
<feature type="domain" description="Sulfatase N-terminal" evidence="3">
    <location>
        <begin position="29"/>
        <end position="404"/>
    </location>
</feature>
<dbReference type="CDD" id="cd16143">
    <property type="entry name" value="ARS_like"/>
    <property type="match status" value="1"/>
</dbReference>
<evidence type="ECO:0000256" key="2">
    <source>
        <dbReference type="ARBA" id="ARBA00022801"/>
    </source>
</evidence>
<dbReference type="PANTHER" id="PTHR43751">
    <property type="entry name" value="SULFATASE"/>
    <property type="match status" value="1"/>
</dbReference>
<dbReference type="PANTHER" id="PTHR43751:SF6">
    <property type="entry name" value="N-ACETYLGALACTOSAMINE-6-O-SULFATASE"/>
    <property type="match status" value="1"/>
</dbReference>
<accession>A0A4V3BZ84</accession>
<dbReference type="EMBL" id="SNWI01000001">
    <property type="protein sequence ID" value="TDO05549.1"/>
    <property type="molecule type" value="Genomic_DNA"/>
</dbReference>
<dbReference type="Pfam" id="PF00884">
    <property type="entry name" value="Sulfatase"/>
    <property type="match status" value="1"/>
</dbReference>
<dbReference type="GO" id="GO:0016787">
    <property type="term" value="F:hydrolase activity"/>
    <property type="evidence" value="ECO:0007669"/>
    <property type="project" value="UniProtKB-KW"/>
</dbReference>
<comment type="caution">
    <text evidence="4">The sequence shown here is derived from an EMBL/GenBank/DDBJ whole genome shotgun (WGS) entry which is preliminary data.</text>
</comment>
<dbReference type="PROSITE" id="PS00523">
    <property type="entry name" value="SULFATASE_1"/>
    <property type="match status" value="1"/>
</dbReference>
<dbReference type="Gene3D" id="3.30.1120.10">
    <property type="match status" value="1"/>
</dbReference>
<dbReference type="SUPFAM" id="SSF53649">
    <property type="entry name" value="Alkaline phosphatase-like"/>
    <property type="match status" value="1"/>
</dbReference>
<evidence type="ECO:0000259" key="3">
    <source>
        <dbReference type="Pfam" id="PF00884"/>
    </source>
</evidence>
<protein>
    <submittedName>
        <fullName evidence="4">Arylsulfatase A-like enzyme</fullName>
    </submittedName>
</protein>
<dbReference type="Proteomes" id="UP000294848">
    <property type="component" value="Unassembled WGS sequence"/>
</dbReference>
<evidence type="ECO:0000313" key="5">
    <source>
        <dbReference type="Proteomes" id="UP000294848"/>
    </source>
</evidence>
<reference evidence="4 5" key="1">
    <citation type="submission" date="2019-03" db="EMBL/GenBank/DDBJ databases">
        <title>Freshwater and sediment microbial communities from various areas in North America, analyzing microbe dynamics in response to fracking.</title>
        <authorList>
            <person name="Lamendella R."/>
        </authorList>
    </citation>
    <scope>NUCLEOTIDE SEQUENCE [LARGE SCALE GENOMIC DNA]</scope>
    <source>
        <strain evidence="4 5">114D</strain>
    </source>
</reference>
<dbReference type="InterPro" id="IPR017850">
    <property type="entry name" value="Alkaline_phosphatase_core_sf"/>
</dbReference>
<gene>
    <name evidence="4" type="ORF">DET52_101911</name>
</gene>
<dbReference type="PROSITE" id="PS51257">
    <property type="entry name" value="PROKAR_LIPOPROTEIN"/>
    <property type="match status" value="1"/>
</dbReference>
<dbReference type="InterPro" id="IPR024607">
    <property type="entry name" value="Sulfatase_CS"/>
</dbReference>
<dbReference type="AlphaFoldDB" id="A0A4V3BZ84"/>
<dbReference type="InterPro" id="IPR000917">
    <property type="entry name" value="Sulfatase_N"/>
</dbReference>